<dbReference type="AlphaFoldDB" id="A0A388K3B3"/>
<comment type="caution">
    <text evidence="2">The sequence shown here is derived from an EMBL/GenBank/DDBJ whole genome shotgun (WGS) entry which is preliminary data.</text>
</comment>
<dbReference type="Proteomes" id="UP000265515">
    <property type="component" value="Unassembled WGS sequence"/>
</dbReference>
<dbReference type="PANTHER" id="PTHR23155:SF1205">
    <property type="entry name" value="DISEASE RESISTANCE PROTEIN RPM1"/>
    <property type="match status" value="1"/>
</dbReference>
<reference evidence="2 3" key="1">
    <citation type="journal article" date="2018" name="Cell">
        <title>The Chara Genome: Secondary Complexity and Implications for Plant Terrestrialization.</title>
        <authorList>
            <person name="Nishiyama T."/>
            <person name="Sakayama H."/>
            <person name="Vries J.D."/>
            <person name="Buschmann H."/>
            <person name="Saint-Marcoux D."/>
            <person name="Ullrich K.K."/>
            <person name="Haas F.B."/>
            <person name="Vanderstraeten L."/>
            <person name="Becker D."/>
            <person name="Lang D."/>
            <person name="Vosolsobe S."/>
            <person name="Rombauts S."/>
            <person name="Wilhelmsson P.K.I."/>
            <person name="Janitza P."/>
            <person name="Kern R."/>
            <person name="Heyl A."/>
            <person name="Rumpler F."/>
            <person name="Villalobos L.I.A.C."/>
            <person name="Clay J.M."/>
            <person name="Skokan R."/>
            <person name="Toyoda A."/>
            <person name="Suzuki Y."/>
            <person name="Kagoshima H."/>
            <person name="Schijlen E."/>
            <person name="Tajeshwar N."/>
            <person name="Catarino B."/>
            <person name="Hetherington A.J."/>
            <person name="Saltykova A."/>
            <person name="Bonnot C."/>
            <person name="Breuninger H."/>
            <person name="Symeonidi A."/>
            <person name="Radhakrishnan G.V."/>
            <person name="Van Nieuwerburgh F."/>
            <person name="Deforce D."/>
            <person name="Chang C."/>
            <person name="Karol K.G."/>
            <person name="Hedrich R."/>
            <person name="Ulvskov P."/>
            <person name="Glockner G."/>
            <person name="Delwiche C.F."/>
            <person name="Petrasek J."/>
            <person name="Van de Peer Y."/>
            <person name="Friml J."/>
            <person name="Beilby M."/>
            <person name="Dolan L."/>
            <person name="Kohara Y."/>
            <person name="Sugano S."/>
            <person name="Fujiyama A."/>
            <person name="Delaux P.-M."/>
            <person name="Quint M."/>
            <person name="TheiBen G."/>
            <person name="Hagemann M."/>
            <person name="Harholt J."/>
            <person name="Dunand C."/>
            <person name="Zachgo S."/>
            <person name="Langdale J."/>
            <person name="Maumus F."/>
            <person name="Straeten D.V.D."/>
            <person name="Gould S.B."/>
            <person name="Rensing S.A."/>
        </authorList>
    </citation>
    <scope>NUCLEOTIDE SEQUENCE [LARGE SCALE GENOMIC DNA]</scope>
    <source>
        <strain evidence="2 3">S276</strain>
    </source>
</reference>
<dbReference type="SUPFAM" id="SSF52540">
    <property type="entry name" value="P-loop containing nucleoside triphosphate hydrolases"/>
    <property type="match status" value="1"/>
</dbReference>
<sequence>MVAFPLDAFTGAAFETALRGILGAISTIVQKATVLQEKDLASLGDAAEQLHSLAEHVQSALGEKILGQHPVVVRFLHEVKGVESRVRSFLDRPSTGMGLGMYRNNALMPTLLSEVEELRRKLPTCSLNLAVLSEKRVTDAIRRLVWPRPGSGTRSETGSGTCLLRCMERPCSKNTSRVTDVSWENSISEAGESSGSGLPLDGVVGLDDHCERVIKLLLDEDDAALAENRHLRSMEGKSRCAMGGWPLIGLWGMGGVGKTTLATAVFQSPVLREHFAGGMFWALIGRRPDICRTQIALWKRLSGDERLDYSYRSYTKELWYEKLKTELKKRRVLLVLDDVWKREDVKWLEVVDQSVNSKILLTTRHADVMVDKVKEYPYYVRMLDSKHSFQLFCQHAFDGGIDAAPTEVHKIARKVADSCCGLPIALKIAGSRFRSATVEKWKDARRRMQRGLDPVRAEVQDPRITEKDARERVRDSINALDEVDKRLRGLLYDFVFFKEDKWVPLNHIVEIWAANLEIGDKVTAFTLLSFLIGRCLVDWHPTAYDLRDKIACNMYGALMKHVSHGFCGLHDVVWEVIEEDVDALQEDDGDHARIIINWHRHQLGSSVRRLGGRSVKRLLVHSMPVSVQNCAVSQLLKGKPALQLSKMEVLHLKGSLDGEVGAHGCMLGGNGDSRPLKWLRSILPRTGLSEGKLNHHALRVLDLQYLWKIPEDFSAFPNLVVFKVRSFDHCSTDDDFSLPVVYQPLPVNIGLASQLQVVEVLGFVLKIGIPISILGLRHLRELRLNSMHTPRIPKEELETDKLISGYMPFDEFTRRVLTNFKHIEEVWLPYRSPVKALGDMLPSNRRAINGMASQRGLYPHCHDLFTPSSCDSNLLIHRIENQPYQWASPEGLRLKVLSVWTESLSNFCSWDLLDTFANLEVLTLQVHDADAIRLSEDISHLRNLRHLVIIIDQGSSQKTDLGVAENPQAFPSLEVLKIWTKQPIPVPEYRANAFPKLHTMVISKLWLDDTFEMLHIWPSLCHVVVHDGYHSDERWRHPRLRRQELKITINSWGLPAAVPTKVMKMAATIARSCIWGAADPRSHRHERYMDAMTEDGGAMRAENVIAQAGKSFNLSAISPPFFVGFEGC</sequence>
<dbReference type="STRING" id="69332.A0A388K3B3"/>
<protein>
    <recommendedName>
        <fullName evidence="1">NB-ARC domain-containing protein</fullName>
    </recommendedName>
</protein>
<dbReference type="OrthoDB" id="736010at2759"/>
<dbReference type="InterPro" id="IPR044974">
    <property type="entry name" value="Disease_R_plants"/>
</dbReference>
<dbReference type="OMA" id="TIARSCI"/>
<dbReference type="EMBL" id="BFEA01000051">
    <property type="protein sequence ID" value="GBG64516.1"/>
    <property type="molecule type" value="Genomic_DNA"/>
</dbReference>
<dbReference type="PANTHER" id="PTHR23155">
    <property type="entry name" value="DISEASE RESISTANCE PROTEIN RP"/>
    <property type="match status" value="1"/>
</dbReference>
<name>A0A388K3B3_CHABU</name>
<dbReference type="Gene3D" id="3.80.10.10">
    <property type="entry name" value="Ribonuclease Inhibitor"/>
    <property type="match status" value="1"/>
</dbReference>
<evidence type="ECO:0000313" key="3">
    <source>
        <dbReference type="Proteomes" id="UP000265515"/>
    </source>
</evidence>
<evidence type="ECO:0000259" key="1">
    <source>
        <dbReference type="Pfam" id="PF00931"/>
    </source>
</evidence>
<dbReference type="Gene3D" id="3.40.50.300">
    <property type="entry name" value="P-loop containing nucleotide triphosphate hydrolases"/>
    <property type="match status" value="1"/>
</dbReference>
<proteinExistence type="predicted"/>
<dbReference type="Pfam" id="PF00931">
    <property type="entry name" value="NB-ARC"/>
    <property type="match status" value="1"/>
</dbReference>
<organism evidence="2 3">
    <name type="scientific">Chara braunii</name>
    <name type="common">Braun's stonewort</name>
    <dbReference type="NCBI Taxonomy" id="69332"/>
    <lineage>
        <taxon>Eukaryota</taxon>
        <taxon>Viridiplantae</taxon>
        <taxon>Streptophyta</taxon>
        <taxon>Charophyceae</taxon>
        <taxon>Charales</taxon>
        <taxon>Characeae</taxon>
        <taxon>Chara</taxon>
    </lineage>
</organism>
<dbReference type="GO" id="GO:0006952">
    <property type="term" value="P:defense response"/>
    <property type="evidence" value="ECO:0007669"/>
    <property type="project" value="InterPro"/>
</dbReference>
<dbReference type="SUPFAM" id="SSF52047">
    <property type="entry name" value="RNI-like"/>
    <property type="match status" value="1"/>
</dbReference>
<dbReference type="GO" id="GO:0043531">
    <property type="term" value="F:ADP binding"/>
    <property type="evidence" value="ECO:0007669"/>
    <property type="project" value="InterPro"/>
</dbReference>
<dbReference type="InterPro" id="IPR032675">
    <property type="entry name" value="LRR_dom_sf"/>
</dbReference>
<feature type="domain" description="NB-ARC" evidence="1">
    <location>
        <begin position="246"/>
        <end position="398"/>
    </location>
</feature>
<dbReference type="InterPro" id="IPR027417">
    <property type="entry name" value="P-loop_NTPase"/>
</dbReference>
<keyword evidence="3" id="KW-1185">Reference proteome</keyword>
<evidence type="ECO:0000313" key="2">
    <source>
        <dbReference type="EMBL" id="GBG64516.1"/>
    </source>
</evidence>
<dbReference type="Gramene" id="GBG64516">
    <property type="protein sequence ID" value="GBG64516"/>
    <property type="gene ID" value="CBR_g45212"/>
</dbReference>
<dbReference type="PRINTS" id="PR00364">
    <property type="entry name" value="DISEASERSIST"/>
</dbReference>
<dbReference type="Gene3D" id="1.10.8.430">
    <property type="entry name" value="Helical domain of apoptotic protease-activating factors"/>
    <property type="match status" value="1"/>
</dbReference>
<dbReference type="InterPro" id="IPR002182">
    <property type="entry name" value="NB-ARC"/>
</dbReference>
<accession>A0A388K3B3</accession>
<dbReference type="InterPro" id="IPR042197">
    <property type="entry name" value="Apaf_helical"/>
</dbReference>
<gene>
    <name evidence="2" type="ORF">CBR_g45212</name>
</gene>